<dbReference type="FunFam" id="3.40.50.720:FF:000084">
    <property type="entry name" value="Short-chain dehydrogenase reductase"/>
    <property type="match status" value="1"/>
</dbReference>
<dbReference type="Pfam" id="PF00106">
    <property type="entry name" value="adh_short"/>
    <property type="match status" value="1"/>
</dbReference>
<dbReference type="SMART" id="SM00822">
    <property type="entry name" value="PKS_KR"/>
    <property type="match status" value="1"/>
</dbReference>
<organism evidence="4 5">
    <name type="scientific">Agrobacterium pusense</name>
    <dbReference type="NCBI Taxonomy" id="648995"/>
    <lineage>
        <taxon>Bacteria</taxon>
        <taxon>Pseudomonadati</taxon>
        <taxon>Pseudomonadota</taxon>
        <taxon>Alphaproteobacteria</taxon>
        <taxon>Hyphomicrobiales</taxon>
        <taxon>Rhizobiaceae</taxon>
        <taxon>Rhizobium/Agrobacterium group</taxon>
        <taxon>Agrobacterium</taxon>
    </lineage>
</organism>
<dbReference type="PANTHER" id="PTHR42879">
    <property type="entry name" value="3-OXOACYL-(ACYL-CARRIER-PROTEIN) REDUCTASE"/>
    <property type="match status" value="1"/>
</dbReference>
<dbReference type="GO" id="GO:0016491">
    <property type="term" value="F:oxidoreductase activity"/>
    <property type="evidence" value="ECO:0007669"/>
    <property type="project" value="UniProtKB-KW"/>
</dbReference>
<dbReference type="Gene3D" id="3.40.50.720">
    <property type="entry name" value="NAD(P)-binding Rossmann-like Domain"/>
    <property type="match status" value="1"/>
</dbReference>
<evidence type="ECO:0000259" key="3">
    <source>
        <dbReference type="SMART" id="SM00822"/>
    </source>
</evidence>
<dbReference type="AlphaFoldDB" id="U4Q7U6"/>
<reference evidence="4 5" key="1">
    <citation type="journal article" date="2013" name="Genome Announc.">
        <title>Complete Genome Sequence of the Sesbania Symbiont and Rice Growth-Promoting Endophyte Rhizobium sp. Strain IRBG74.</title>
        <authorList>
            <person name="Crook M.B."/>
            <person name="Mitra S."/>
            <person name="Ane J.M."/>
            <person name="Sadowsky M.J."/>
            <person name="Gyaneshwar P."/>
        </authorList>
    </citation>
    <scope>NUCLEOTIDE SEQUENCE [LARGE SCALE GENOMIC DNA]</scope>
    <source>
        <strain evidence="4 5">IRBG74</strain>
        <plasmid evidence="5">IRBL74_p</plasmid>
    </source>
</reference>
<dbReference type="EMBL" id="HG518324">
    <property type="protein sequence ID" value="CDI12142.1"/>
    <property type="molecule type" value="Genomic_DNA"/>
</dbReference>
<keyword evidence="4" id="KW-0614">Plasmid</keyword>
<comment type="similarity">
    <text evidence="1 2">Belongs to the short-chain dehydrogenases/reductases (SDR) family.</text>
</comment>
<accession>U4Q7U6</accession>
<dbReference type="PRINTS" id="PR00080">
    <property type="entry name" value="SDRFAMILY"/>
</dbReference>
<dbReference type="InterPro" id="IPR057326">
    <property type="entry name" value="KR_dom"/>
</dbReference>
<dbReference type="EC" id="1.-.-.-" evidence="4"/>
<keyword evidence="4" id="KW-0560">Oxidoreductase</keyword>
<protein>
    <submittedName>
        <fullName evidence="4">Uncharacterized oxidoreductase YvrD</fullName>
        <ecNumber evidence="4">1.-.-.-</ecNumber>
    </submittedName>
</protein>
<dbReference type="InterPro" id="IPR036291">
    <property type="entry name" value="NAD(P)-bd_dom_sf"/>
</dbReference>
<proteinExistence type="inferred from homology"/>
<sequence length="263" mass="28424">MNLNLNGQVALVTGSTKGIGFAVAAGLAGMGAQVVVQGRSQTSVDVAVEALRLDRDVHVRGVAADLTIPSNISRLCEELPHVDVLVNNAGFYNQKDFFQTTDDEWDEMFRLNLMSGVRLTRHYLQGMLDKGWGRIVNVSSESGVFIPKEMIHYGVSKAAQLAFSRGVSELTAGTNVTVNSVLPGPTWVETTRDQIKQRALEQNVGEGELIARTFSTRRPTSLIQRYTTPEEVANVICYLCSPAAAATNGAPIRADGGIVRTFA</sequence>
<dbReference type="RefSeq" id="WP_022557441.1">
    <property type="nucleotide sequence ID" value="NC_022536.1"/>
</dbReference>
<dbReference type="Proteomes" id="UP000016944">
    <property type="component" value="Plasmid IRBL74_p"/>
</dbReference>
<name>U4Q7U6_9HYPH</name>
<gene>
    <name evidence="4" type="primary">yvrD</name>
    <name evidence="4" type="ORF">BN877_p0420</name>
</gene>
<evidence type="ECO:0000313" key="4">
    <source>
        <dbReference type="EMBL" id="CDI12142.1"/>
    </source>
</evidence>
<dbReference type="SUPFAM" id="SSF51735">
    <property type="entry name" value="NAD(P)-binding Rossmann-fold domains"/>
    <property type="match status" value="1"/>
</dbReference>
<evidence type="ECO:0000256" key="1">
    <source>
        <dbReference type="ARBA" id="ARBA00006484"/>
    </source>
</evidence>
<evidence type="ECO:0000313" key="5">
    <source>
        <dbReference type="Proteomes" id="UP000016944"/>
    </source>
</evidence>
<dbReference type="InterPro" id="IPR002347">
    <property type="entry name" value="SDR_fam"/>
</dbReference>
<dbReference type="PRINTS" id="PR00081">
    <property type="entry name" value="GDHRDH"/>
</dbReference>
<dbReference type="HOGENOM" id="CLU_010194_1_2_5"/>
<geneLocation type="plasmid" evidence="4 5">
    <name>IRBL74_p</name>
</geneLocation>
<evidence type="ECO:0000256" key="2">
    <source>
        <dbReference type="RuleBase" id="RU000363"/>
    </source>
</evidence>
<dbReference type="InterPro" id="IPR050259">
    <property type="entry name" value="SDR"/>
</dbReference>
<feature type="domain" description="Ketoreductase" evidence="3">
    <location>
        <begin position="8"/>
        <end position="190"/>
    </location>
</feature>
<dbReference type="PATRIC" id="fig|424182.3.peg.5133"/>
<dbReference type="KEGG" id="rir:BN877_p0420"/>